<sequence length="101" mass="11452">MTQTTPSVQLTLGFFEDFLTVTGLLRDTGARRTDSRVFVLDQTMSPAQVVALVQLLEFDRRWGSQAFTVQPTPRLPTTPYSTMRTELTAWWGTVGEKPWLT</sequence>
<evidence type="ECO:0000313" key="1">
    <source>
        <dbReference type="EMBL" id="MFF8279971.1"/>
    </source>
</evidence>
<comment type="caution">
    <text evidence="1">The sequence shown here is derived from an EMBL/GenBank/DDBJ whole genome shotgun (WGS) entry which is preliminary data.</text>
</comment>
<accession>A0ABW6YKM3</accession>
<dbReference type="EMBL" id="JBIBSM010000018">
    <property type="protein sequence ID" value="MFF8279971.1"/>
    <property type="molecule type" value="Genomic_DNA"/>
</dbReference>
<gene>
    <name evidence="1" type="ORF">ACF05T_28360</name>
</gene>
<dbReference type="RefSeq" id="WP_391936880.1">
    <property type="nucleotide sequence ID" value="NZ_JBIBSM010000018.1"/>
</dbReference>
<name>A0ABW6YKM3_9ACTN</name>
<reference evidence="1 2" key="1">
    <citation type="submission" date="2024-10" db="EMBL/GenBank/DDBJ databases">
        <title>The Natural Products Discovery Center: Release of the First 8490 Sequenced Strains for Exploring Actinobacteria Biosynthetic Diversity.</title>
        <authorList>
            <person name="Kalkreuter E."/>
            <person name="Kautsar S.A."/>
            <person name="Yang D."/>
            <person name="Bader C.D."/>
            <person name="Teijaro C.N."/>
            <person name="Fluegel L."/>
            <person name="Davis C.M."/>
            <person name="Simpson J.R."/>
            <person name="Lauterbach L."/>
            <person name="Steele A.D."/>
            <person name="Gui C."/>
            <person name="Meng S."/>
            <person name="Li G."/>
            <person name="Viehrig K."/>
            <person name="Ye F."/>
            <person name="Su P."/>
            <person name="Kiefer A.F."/>
            <person name="Nichols A."/>
            <person name="Cepeda A.J."/>
            <person name="Yan W."/>
            <person name="Fan B."/>
            <person name="Jiang Y."/>
            <person name="Adhikari A."/>
            <person name="Zheng C.-J."/>
            <person name="Schuster L."/>
            <person name="Cowan T.M."/>
            <person name="Smanski M.J."/>
            <person name="Chevrette M.G."/>
            <person name="De Carvalho L.P.S."/>
            <person name="Shen B."/>
        </authorList>
    </citation>
    <scope>NUCLEOTIDE SEQUENCE [LARGE SCALE GENOMIC DNA]</scope>
    <source>
        <strain evidence="1 2">NPDC015755</strain>
    </source>
</reference>
<proteinExistence type="predicted"/>
<keyword evidence="2" id="KW-1185">Reference proteome</keyword>
<protein>
    <submittedName>
        <fullName evidence="1">Uncharacterized protein</fullName>
    </submittedName>
</protein>
<organism evidence="1 2">
    <name type="scientific">Streptomyces lateritius</name>
    <dbReference type="NCBI Taxonomy" id="67313"/>
    <lineage>
        <taxon>Bacteria</taxon>
        <taxon>Bacillati</taxon>
        <taxon>Actinomycetota</taxon>
        <taxon>Actinomycetes</taxon>
        <taxon>Kitasatosporales</taxon>
        <taxon>Streptomycetaceae</taxon>
        <taxon>Streptomyces</taxon>
    </lineage>
</organism>
<dbReference type="Proteomes" id="UP001603013">
    <property type="component" value="Unassembled WGS sequence"/>
</dbReference>
<evidence type="ECO:0000313" key="2">
    <source>
        <dbReference type="Proteomes" id="UP001603013"/>
    </source>
</evidence>